<keyword evidence="12" id="KW-1185">Reference proteome</keyword>
<feature type="region of interest" description="Disordered" evidence="9">
    <location>
        <begin position="270"/>
        <end position="291"/>
    </location>
</feature>
<keyword evidence="7" id="KW-0326">Glycosidase</keyword>
<evidence type="ECO:0000313" key="12">
    <source>
        <dbReference type="Proteomes" id="UP000436088"/>
    </source>
</evidence>
<evidence type="ECO:0000313" key="11">
    <source>
        <dbReference type="EMBL" id="KAE8670095.1"/>
    </source>
</evidence>
<dbReference type="Gene3D" id="1.50.10.10">
    <property type="match status" value="3"/>
</dbReference>
<dbReference type="InterPro" id="IPR012341">
    <property type="entry name" value="6hp_glycosidase-like_sf"/>
</dbReference>
<dbReference type="EC" id="3.2.1.4" evidence="3"/>
<evidence type="ECO:0000256" key="5">
    <source>
        <dbReference type="ARBA" id="ARBA00023001"/>
    </source>
</evidence>
<keyword evidence="5" id="KW-0136">Cellulose degradation</keyword>
<comment type="similarity">
    <text evidence="2">Belongs to the glycosyl hydrolase 9 (cellulase E) family.</text>
</comment>
<keyword evidence="4" id="KW-0378">Hydrolase</keyword>
<dbReference type="SUPFAM" id="SSF48208">
    <property type="entry name" value="Six-hairpin glycosidases"/>
    <property type="match status" value="1"/>
</dbReference>
<gene>
    <name evidence="11" type="ORF">F3Y22_tig00112206pilonHSYRG00249</name>
</gene>
<evidence type="ECO:0000256" key="9">
    <source>
        <dbReference type="SAM" id="MobiDB-lite"/>
    </source>
</evidence>
<keyword evidence="6" id="KW-0119">Carbohydrate metabolism</keyword>
<sequence>MSDYSDELLWTATWLFRATGEEQYLKYVVDNAVYMGGTGCAVQEFSWDNKYAGVQILMSKNDGYNVLLTPGGLMCVREWNNLQYASAASFLLVVYSDYLSAANAKLNCPDGQIQPQEVLSFAKSQQLGRLRIEIFDPQHMCANAHMDTNFEIHGFVLQADYILGKNPMSMSNLVGYGSKYPIHVHHRGASIASISALPSLVSCGGGFEDWYCRPEADPNIVYGALVGGPDQNDDFNDDRSDYEQTEPTLSRTAPLVGLFSKLESLYGNHKRPTAAQRSRGNHQPETTIPSTKSPVLAVGRHAFRATYGVAASHCRSPCTPPAPRVISLALGCPRIARSNGLGRMPSVGCPRSDSFGCPTCWNVHDTCNLSHSSLGRHGVLVGRSDGMATYDQHCGSPVKFLHSITNTWNVGKTSYYRHKVVIKNISGKPNDNGFEGGGGRSEGAFMGSYSGSGEEHV</sequence>
<evidence type="ECO:0000256" key="6">
    <source>
        <dbReference type="ARBA" id="ARBA00023277"/>
    </source>
</evidence>
<evidence type="ECO:0000256" key="1">
    <source>
        <dbReference type="ARBA" id="ARBA00000966"/>
    </source>
</evidence>
<proteinExistence type="inferred from homology"/>
<dbReference type="InterPro" id="IPR008928">
    <property type="entry name" value="6-hairpin_glycosidase_sf"/>
</dbReference>
<evidence type="ECO:0000256" key="4">
    <source>
        <dbReference type="ARBA" id="ARBA00022801"/>
    </source>
</evidence>
<dbReference type="PANTHER" id="PTHR22298">
    <property type="entry name" value="ENDO-1,4-BETA-GLUCANASE"/>
    <property type="match status" value="1"/>
</dbReference>
<dbReference type="GO" id="GO:0030245">
    <property type="term" value="P:cellulose catabolic process"/>
    <property type="evidence" value="ECO:0007669"/>
    <property type="project" value="UniProtKB-KW"/>
</dbReference>
<evidence type="ECO:0000256" key="8">
    <source>
        <dbReference type="ARBA" id="ARBA00023326"/>
    </source>
</evidence>
<name>A0A6A2XTA5_HIBSY</name>
<feature type="compositionally biased region" description="Polar residues" evidence="9">
    <location>
        <begin position="275"/>
        <end position="291"/>
    </location>
</feature>
<comment type="catalytic activity">
    <reaction evidence="1">
        <text>Endohydrolysis of (1-&gt;4)-beta-D-glucosidic linkages in cellulose, lichenin and cereal beta-D-glucans.</text>
        <dbReference type="EC" id="3.2.1.4"/>
    </reaction>
</comment>
<dbReference type="Proteomes" id="UP000436088">
    <property type="component" value="Unassembled WGS sequence"/>
</dbReference>
<dbReference type="EMBL" id="VEPZ02001516">
    <property type="protein sequence ID" value="KAE8670095.1"/>
    <property type="molecule type" value="Genomic_DNA"/>
</dbReference>
<reference evidence="11" key="1">
    <citation type="submission" date="2019-09" db="EMBL/GenBank/DDBJ databases">
        <title>Draft genome information of white flower Hibiscus syriacus.</title>
        <authorList>
            <person name="Kim Y.-M."/>
        </authorList>
    </citation>
    <scope>NUCLEOTIDE SEQUENCE [LARGE SCALE GENOMIC DNA]</scope>
    <source>
        <strain evidence="11">YM2019G1</strain>
    </source>
</reference>
<dbReference type="AlphaFoldDB" id="A0A6A2XTA5"/>
<evidence type="ECO:0000256" key="2">
    <source>
        <dbReference type="ARBA" id="ARBA00007072"/>
    </source>
</evidence>
<evidence type="ECO:0000256" key="3">
    <source>
        <dbReference type="ARBA" id="ARBA00012601"/>
    </source>
</evidence>
<feature type="domain" description="Glycoside hydrolase family 9" evidence="10">
    <location>
        <begin position="2"/>
        <end position="258"/>
    </location>
</feature>
<comment type="caution">
    <text evidence="11">The sequence shown here is derived from an EMBL/GenBank/DDBJ whole genome shotgun (WGS) entry which is preliminary data.</text>
</comment>
<accession>A0A6A2XTA5</accession>
<dbReference type="InterPro" id="IPR001701">
    <property type="entry name" value="Glyco_hydro_9"/>
</dbReference>
<dbReference type="GO" id="GO:0008810">
    <property type="term" value="F:cellulase activity"/>
    <property type="evidence" value="ECO:0007669"/>
    <property type="project" value="UniProtKB-EC"/>
</dbReference>
<evidence type="ECO:0000259" key="10">
    <source>
        <dbReference type="Pfam" id="PF00759"/>
    </source>
</evidence>
<evidence type="ECO:0000256" key="7">
    <source>
        <dbReference type="ARBA" id="ARBA00023295"/>
    </source>
</evidence>
<protein>
    <recommendedName>
        <fullName evidence="3">cellulase</fullName>
        <ecNumber evidence="3">3.2.1.4</ecNumber>
    </recommendedName>
</protein>
<organism evidence="11 12">
    <name type="scientific">Hibiscus syriacus</name>
    <name type="common">Rose of Sharon</name>
    <dbReference type="NCBI Taxonomy" id="106335"/>
    <lineage>
        <taxon>Eukaryota</taxon>
        <taxon>Viridiplantae</taxon>
        <taxon>Streptophyta</taxon>
        <taxon>Embryophyta</taxon>
        <taxon>Tracheophyta</taxon>
        <taxon>Spermatophyta</taxon>
        <taxon>Magnoliopsida</taxon>
        <taxon>eudicotyledons</taxon>
        <taxon>Gunneridae</taxon>
        <taxon>Pentapetalae</taxon>
        <taxon>rosids</taxon>
        <taxon>malvids</taxon>
        <taxon>Malvales</taxon>
        <taxon>Malvaceae</taxon>
        <taxon>Malvoideae</taxon>
        <taxon>Hibiscus</taxon>
    </lineage>
</organism>
<dbReference type="Pfam" id="PF00759">
    <property type="entry name" value="Glyco_hydro_9"/>
    <property type="match status" value="1"/>
</dbReference>
<keyword evidence="8" id="KW-0624">Polysaccharide degradation</keyword>